<evidence type="ECO:0000256" key="3">
    <source>
        <dbReference type="ARBA" id="ARBA00022692"/>
    </source>
</evidence>
<feature type="transmembrane region" description="Helical" evidence="7">
    <location>
        <begin position="154"/>
        <end position="173"/>
    </location>
</feature>
<dbReference type="PANTHER" id="PTHR42770:SF7">
    <property type="entry name" value="MEMBRANE PROTEIN"/>
    <property type="match status" value="1"/>
</dbReference>
<dbReference type="Gene3D" id="1.20.1740.10">
    <property type="entry name" value="Amino acid/polyamine transporter I"/>
    <property type="match status" value="1"/>
</dbReference>
<feature type="transmembrane region" description="Helical" evidence="7">
    <location>
        <begin position="66"/>
        <end position="85"/>
    </location>
</feature>
<feature type="compositionally biased region" description="Gly residues" evidence="6">
    <location>
        <begin position="11"/>
        <end position="22"/>
    </location>
</feature>
<feature type="transmembrane region" description="Helical" evidence="7">
    <location>
        <begin position="185"/>
        <end position="205"/>
    </location>
</feature>
<evidence type="ECO:0000256" key="5">
    <source>
        <dbReference type="ARBA" id="ARBA00023136"/>
    </source>
</evidence>
<comment type="caution">
    <text evidence="8">The sequence shown here is derived from an EMBL/GenBank/DDBJ whole genome shotgun (WGS) entry which is preliminary data.</text>
</comment>
<dbReference type="RefSeq" id="WP_006591297.1">
    <property type="nucleotide sequence ID" value="NZ_BAHD01000011.1"/>
</dbReference>
<dbReference type="GO" id="GO:0022857">
    <property type="term" value="F:transmembrane transporter activity"/>
    <property type="evidence" value="ECO:0007669"/>
    <property type="project" value="InterPro"/>
</dbReference>
<dbReference type="EMBL" id="BAHD01000011">
    <property type="protein sequence ID" value="GAB94765.1"/>
    <property type="molecule type" value="Genomic_DNA"/>
</dbReference>
<evidence type="ECO:0000313" key="8">
    <source>
        <dbReference type="EMBL" id="GAB94765.1"/>
    </source>
</evidence>
<proteinExistence type="predicted"/>
<evidence type="ECO:0000256" key="7">
    <source>
        <dbReference type="SAM" id="Phobius"/>
    </source>
</evidence>
<dbReference type="Proteomes" id="UP000008366">
    <property type="component" value="Unassembled WGS sequence"/>
</dbReference>
<reference evidence="8 9" key="1">
    <citation type="submission" date="2012-08" db="EMBL/GenBank/DDBJ databases">
        <title>Whole genome shotgun sequence of Kineosphaera limosa NBRC 100340.</title>
        <authorList>
            <person name="Yoshida I."/>
            <person name="Isaki S."/>
            <person name="Hosoyama A."/>
            <person name="Tsuchikane K."/>
            <person name="Katsumata H."/>
            <person name="Ando Y."/>
            <person name="Ohji S."/>
            <person name="Hamada M."/>
            <person name="Tamura T."/>
            <person name="Yamazoe A."/>
            <person name="Yamazaki S."/>
            <person name="Fujita N."/>
        </authorList>
    </citation>
    <scope>NUCLEOTIDE SEQUENCE [LARGE SCALE GENOMIC DNA]</scope>
    <source>
        <strain evidence="8 9">NBRC 100340</strain>
    </source>
</reference>
<keyword evidence="3 7" id="KW-0812">Transmembrane</keyword>
<feature type="transmembrane region" description="Helical" evidence="7">
    <location>
        <begin position="307"/>
        <end position="329"/>
    </location>
</feature>
<evidence type="ECO:0000256" key="1">
    <source>
        <dbReference type="ARBA" id="ARBA00004651"/>
    </source>
</evidence>
<feature type="transmembrane region" description="Helical" evidence="7">
    <location>
        <begin position="399"/>
        <end position="421"/>
    </location>
</feature>
<feature type="transmembrane region" description="Helical" evidence="7">
    <location>
        <begin position="433"/>
        <end position="455"/>
    </location>
</feature>
<keyword evidence="9" id="KW-1185">Reference proteome</keyword>
<gene>
    <name evidence="8" type="ORF">KILIM_011_00380</name>
</gene>
<evidence type="ECO:0000256" key="6">
    <source>
        <dbReference type="SAM" id="MobiDB-lite"/>
    </source>
</evidence>
<keyword evidence="2" id="KW-1003">Cell membrane</keyword>
<sequence>MSDITSRPAGAGEGSADGAHGGKGLSTKSVGLVAAVFIGVSCIAPAYTLSGALGPTASAVGEHMPAILLVGFIPMLLVAVGYRELNKAMPDSGTTFTWGTRAFGPWIGWMGGWGLLAATILVLSNLAGIAVDFFYLFLSQALGRPELADLSTNVFVNVATCLVFMVVACAISYRGVEATKMVQYVLVTFQVLVLVWFAVAAYTHLANGSAFDPTPPSLEWFNPFGIGSFSAFAAGVSLSVFIYWGWDVVLTMNEESTDAATTPGKAATATIFVIVTLYLLVATATLSFAGVGDGEYGLGNTEIQENIFAALAGPVMGPFAILVSIAVMASSMASLQSTFVSPARTLLAMGHFGALPPRFASITPRFQSPGYATIFAAVVSFGFYAIMRVISESVLWDTITALGMMVCFYYGITALACVWYFRRTSRATPRTMLTQFLAPLLGGLLLIAFFIQTSIDSIDPEYGSGSQLFGIGLVFLLGSTVLLLGVVVMFTQYRRNPEFFRRGISAGEVGLVD</sequence>
<dbReference type="STRING" id="1184609.KILIM_011_00380"/>
<feature type="transmembrane region" description="Helical" evidence="7">
    <location>
        <begin position="467"/>
        <end position="491"/>
    </location>
</feature>
<accession>K6W6E7</accession>
<name>K6W6E7_9MICO</name>
<dbReference type="PANTHER" id="PTHR42770">
    <property type="entry name" value="AMINO ACID TRANSPORTER-RELATED"/>
    <property type="match status" value="1"/>
</dbReference>
<feature type="transmembrane region" description="Helical" evidence="7">
    <location>
        <begin position="106"/>
        <end position="134"/>
    </location>
</feature>
<dbReference type="AlphaFoldDB" id="K6W6E7"/>
<dbReference type="PIRSF" id="PIRSF006060">
    <property type="entry name" value="AA_transporter"/>
    <property type="match status" value="1"/>
</dbReference>
<keyword evidence="5 7" id="KW-0472">Membrane</keyword>
<evidence type="ECO:0000256" key="4">
    <source>
        <dbReference type="ARBA" id="ARBA00022989"/>
    </source>
</evidence>
<organism evidence="8 9">
    <name type="scientific">Kineosphaera limosa NBRC 100340</name>
    <dbReference type="NCBI Taxonomy" id="1184609"/>
    <lineage>
        <taxon>Bacteria</taxon>
        <taxon>Bacillati</taxon>
        <taxon>Actinomycetota</taxon>
        <taxon>Actinomycetes</taxon>
        <taxon>Micrococcales</taxon>
        <taxon>Dermatophilaceae</taxon>
        <taxon>Kineosphaera</taxon>
    </lineage>
</organism>
<comment type="subcellular location">
    <subcellularLocation>
        <location evidence="1">Cell membrane</location>
        <topology evidence="1">Multi-pass membrane protein</topology>
    </subcellularLocation>
</comment>
<dbReference type="GO" id="GO:0005886">
    <property type="term" value="C:plasma membrane"/>
    <property type="evidence" value="ECO:0007669"/>
    <property type="project" value="UniProtKB-SubCell"/>
</dbReference>
<evidence type="ECO:0000313" key="9">
    <source>
        <dbReference type="Proteomes" id="UP000008366"/>
    </source>
</evidence>
<evidence type="ECO:0000256" key="2">
    <source>
        <dbReference type="ARBA" id="ARBA00022475"/>
    </source>
</evidence>
<dbReference type="OrthoDB" id="138827at2"/>
<keyword evidence="4 7" id="KW-1133">Transmembrane helix</keyword>
<dbReference type="eggNOG" id="COG0531">
    <property type="taxonomic scope" value="Bacteria"/>
</dbReference>
<feature type="transmembrane region" description="Helical" evidence="7">
    <location>
        <begin position="266"/>
        <end position="287"/>
    </location>
</feature>
<dbReference type="Pfam" id="PF13520">
    <property type="entry name" value="AA_permease_2"/>
    <property type="match status" value="1"/>
</dbReference>
<feature type="transmembrane region" description="Helical" evidence="7">
    <location>
        <begin position="30"/>
        <end position="54"/>
    </location>
</feature>
<dbReference type="InterPro" id="IPR050367">
    <property type="entry name" value="APC_superfamily"/>
</dbReference>
<feature type="transmembrane region" description="Helical" evidence="7">
    <location>
        <begin position="368"/>
        <end position="387"/>
    </location>
</feature>
<feature type="transmembrane region" description="Helical" evidence="7">
    <location>
        <begin position="225"/>
        <end position="246"/>
    </location>
</feature>
<dbReference type="InterPro" id="IPR002293">
    <property type="entry name" value="AA/rel_permease1"/>
</dbReference>
<feature type="region of interest" description="Disordered" evidence="6">
    <location>
        <begin position="1"/>
        <end position="22"/>
    </location>
</feature>
<protein>
    <submittedName>
        <fullName evidence="8">Putative amino acid transporter</fullName>
    </submittedName>
</protein>